<feature type="transmembrane region" description="Helical" evidence="10">
    <location>
        <begin position="38"/>
        <end position="56"/>
    </location>
</feature>
<gene>
    <name evidence="12" type="ORF">ENU91_00580</name>
</gene>
<proteinExistence type="inferred from homology"/>
<keyword evidence="10" id="KW-0812">Transmembrane</keyword>
<dbReference type="InterPro" id="IPR002123">
    <property type="entry name" value="Plipid/glycerol_acylTrfase"/>
</dbReference>
<evidence type="ECO:0000256" key="3">
    <source>
        <dbReference type="ARBA" id="ARBA00005189"/>
    </source>
</evidence>
<evidence type="ECO:0000256" key="7">
    <source>
        <dbReference type="ARBA" id="ARBA00022679"/>
    </source>
</evidence>
<organism evidence="12">
    <name type="scientific">Thermodesulfobacterium geofontis</name>
    <dbReference type="NCBI Taxonomy" id="1295609"/>
    <lineage>
        <taxon>Bacteria</taxon>
        <taxon>Pseudomonadati</taxon>
        <taxon>Thermodesulfobacteriota</taxon>
        <taxon>Thermodesulfobacteria</taxon>
        <taxon>Thermodesulfobacteriales</taxon>
        <taxon>Thermodesulfobacteriaceae</taxon>
        <taxon>Thermodesulfobacterium</taxon>
    </lineage>
</organism>
<dbReference type="SMART" id="SM00563">
    <property type="entry name" value="PlsC"/>
    <property type="match status" value="1"/>
</dbReference>
<feature type="domain" description="Phospholipid/glycerol acyltransferase" evidence="11">
    <location>
        <begin position="66"/>
        <end position="181"/>
    </location>
</feature>
<keyword evidence="10" id="KW-1133">Transmembrane helix</keyword>
<evidence type="ECO:0000256" key="1">
    <source>
        <dbReference type="ARBA" id="ARBA00001141"/>
    </source>
</evidence>
<dbReference type="InterPro" id="IPR004552">
    <property type="entry name" value="AGP_acyltrans"/>
</dbReference>
<comment type="domain">
    <text evidence="9">The HXXXXD motif is essential for acyltransferase activity and may constitute the binding site for the phosphate moiety of the glycerol-3-phosphate.</text>
</comment>
<dbReference type="EC" id="2.3.1.51" evidence="5 9"/>
<evidence type="ECO:0000256" key="9">
    <source>
        <dbReference type="RuleBase" id="RU361267"/>
    </source>
</evidence>
<dbReference type="Pfam" id="PF01553">
    <property type="entry name" value="Acyltransferase"/>
    <property type="match status" value="1"/>
</dbReference>
<dbReference type="AlphaFoldDB" id="A0A7V4N2W0"/>
<comment type="caution">
    <text evidence="12">The sequence shown here is derived from an EMBL/GenBank/DDBJ whole genome shotgun (WGS) entry which is preliminary data.</text>
</comment>
<dbReference type="GO" id="GO:0006654">
    <property type="term" value="P:phosphatidic acid biosynthetic process"/>
    <property type="evidence" value="ECO:0007669"/>
    <property type="project" value="TreeGrafter"/>
</dbReference>
<evidence type="ECO:0000256" key="2">
    <source>
        <dbReference type="ARBA" id="ARBA00004728"/>
    </source>
</evidence>
<comment type="similarity">
    <text evidence="4 9">Belongs to the 1-acyl-sn-glycerol-3-phosphate acyltransferase family.</text>
</comment>
<keyword evidence="8 9" id="KW-0012">Acyltransferase</keyword>
<comment type="pathway">
    <text evidence="3">Lipid metabolism.</text>
</comment>
<evidence type="ECO:0000256" key="8">
    <source>
        <dbReference type="ARBA" id="ARBA00023315"/>
    </source>
</evidence>
<accession>A0A7V4N2W0</accession>
<dbReference type="GO" id="GO:0003841">
    <property type="term" value="F:1-acylglycerol-3-phosphate O-acyltransferase activity"/>
    <property type="evidence" value="ECO:0007669"/>
    <property type="project" value="UniProtKB-UniRule"/>
</dbReference>
<keyword evidence="9" id="KW-0443">Lipid metabolism</keyword>
<dbReference type="PANTHER" id="PTHR10434:SF66">
    <property type="entry name" value="PHOSPHOLIPID_GLYCEROL ACYLTRANSFERASE DOMAIN-CONTAINING PROTEIN"/>
    <property type="match status" value="1"/>
</dbReference>
<evidence type="ECO:0000256" key="10">
    <source>
        <dbReference type="SAM" id="Phobius"/>
    </source>
</evidence>
<comment type="catalytic activity">
    <reaction evidence="1 9">
        <text>a 1-acyl-sn-glycero-3-phosphate + an acyl-CoA = a 1,2-diacyl-sn-glycero-3-phosphate + CoA</text>
        <dbReference type="Rhea" id="RHEA:19709"/>
        <dbReference type="ChEBI" id="CHEBI:57287"/>
        <dbReference type="ChEBI" id="CHEBI:57970"/>
        <dbReference type="ChEBI" id="CHEBI:58342"/>
        <dbReference type="ChEBI" id="CHEBI:58608"/>
        <dbReference type="EC" id="2.3.1.51"/>
    </reaction>
</comment>
<keyword evidence="9" id="KW-1208">Phospholipid metabolism</keyword>
<keyword evidence="9" id="KW-0594">Phospholipid biosynthesis</keyword>
<evidence type="ECO:0000256" key="5">
    <source>
        <dbReference type="ARBA" id="ARBA00013211"/>
    </source>
</evidence>
<dbReference type="GO" id="GO:0016020">
    <property type="term" value="C:membrane"/>
    <property type="evidence" value="ECO:0007669"/>
    <property type="project" value="InterPro"/>
</dbReference>
<keyword evidence="7 9" id="KW-0808">Transferase</keyword>
<dbReference type="NCBIfam" id="TIGR00530">
    <property type="entry name" value="AGP_acyltrn"/>
    <property type="match status" value="1"/>
</dbReference>
<dbReference type="EMBL" id="DTEI01000011">
    <property type="protein sequence ID" value="HGU15149.1"/>
    <property type="molecule type" value="Genomic_DNA"/>
</dbReference>
<comment type="pathway">
    <text evidence="2">Phospholipid metabolism; CDP-diacylglycerol biosynthesis; CDP-diacylglycerol from sn-glycerol 3-phosphate: step 2/3.</text>
</comment>
<protein>
    <recommendedName>
        <fullName evidence="6 9">1-acyl-sn-glycerol-3-phosphate acyltransferase</fullName>
        <ecNumber evidence="5 9">2.3.1.51</ecNumber>
    </recommendedName>
</protein>
<reference evidence="12" key="1">
    <citation type="journal article" date="2020" name="mSystems">
        <title>Genome- and Community-Level Interaction Insights into Carbon Utilization and Element Cycling Functions of Hydrothermarchaeota in Hydrothermal Sediment.</title>
        <authorList>
            <person name="Zhou Z."/>
            <person name="Liu Y."/>
            <person name="Xu W."/>
            <person name="Pan J."/>
            <person name="Luo Z.H."/>
            <person name="Li M."/>
        </authorList>
    </citation>
    <scope>NUCLEOTIDE SEQUENCE [LARGE SCALE GENOMIC DNA]</scope>
    <source>
        <strain evidence="12">SpSt-711</strain>
    </source>
</reference>
<name>A0A7V4N2W0_9BACT</name>
<evidence type="ECO:0000259" key="11">
    <source>
        <dbReference type="SMART" id="SM00563"/>
    </source>
</evidence>
<evidence type="ECO:0000256" key="4">
    <source>
        <dbReference type="ARBA" id="ARBA00008655"/>
    </source>
</evidence>
<keyword evidence="9" id="KW-0444">Lipid biosynthesis</keyword>
<dbReference type="SUPFAM" id="SSF69593">
    <property type="entry name" value="Glycerol-3-phosphate (1)-acyltransferase"/>
    <property type="match status" value="1"/>
</dbReference>
<keyword evidence="10" id="KW-0472">Membrane</keyword>
<evidence type="ECO:0000256" key="6">
    <source>
        <dbReference type="ARBA" id="ARBA00016139"/>
    </source>
</evidence>
<evidence type="ECO:0000313" key="12">
    <source>
        <dbReference type="EMBL" id="HGU15149.1"/>
    </source>
</evidence>
<dbReference type="CDD" id="cd07989">
    <property type="entry name" value="LPLAT_AGPAT-like"/>
    <property type="match status" value="1"/>
</dbReference>
<feature type="transmembrane region" description="Helical" evidence="10">
    <location>
        <begin position="12"/>
        <end position="32"/>
    </location>
</feature>
<dbReference type="PANTHER" id="PTHR10434">
    <property type="entry name" value="1-ACYL-SN-GLYCEROL-3-PHOSPHATE ACYLTRANSFERASE"/>
    <property type="match status" value="1"/>
</dbReference>
<sequence length="243" mass="28135">MLKKGEEFFRNFLVWLYVILTVPTFGLFSLIIRKHFWAYIWCMGLLKILGIKVELIKRKELPEGIYIFMSNHQSQLDIPVLEKVLKPYNIRFLAKKSLFKIPFFGWGIKALGYVPVEREDPKEGLKSVLACLERIKKGFSLIIFPEGTRSPKGELLPFKLGGFIIPLKSKVPVVPVSIWGTRDILPKGALWFRVSSRKKVKVYIDEPIETKDLSGKEKEKLSQLVREGILRGFEILKKEEEVK</sequence>